<organism evidence="4 5">
    <name type="scientific">Paralvinella palmiformis</name>
    <dbReference type="NCBI Taxonomy" id="53620"/>
    <lineage>
        <taxon>Eukaryota</taxon>
        <taxon>Metazoa</taxon>
        <taxon>Spiralia</taxon>
        <taxon>Lophotrochozoa</taxon>
        <taxon>Annelida</taxon>
        <taxon>Polychaeta</taxon>
        <taxon>Sedentaria</taxon>
        <taxon>Canalipalpata</taxon>
        <taxon>Terebellida</taxon>
        <taxon>Terebelliformia</taxon>
        <taxon>Alvinellidae</taxon>
        <taxon>Paralvinella</taxon>
    </lineage>
</organism>
<proteinExistence type="predicted"/>
<evidence type="ECO:0000313" key="5">
    <source>
        <dbReference type="Proteomes" id="UP001208570"/>
    </source>
</evidence>
<keyword evidence="5" id="KW-1185">Reference proteome</keyword>
<feature type="transmembrane region" description="Helical" evidence="2">
    <location>
        <begin position="54"/>
        <end position="76"/>
    </location>
</feature>
<feature type="compositionally biased region" description="Pro residues" evidence="1">
    <location>
        <begin position="181"/>
        <end position="192"/>
    </location>
</feature>
<feature type="transmembrane region" description="Helical" evidence="2">
    <location>
        <begin position="120"/>
        <end position="139"/>
    </location>
</feature>
<feature type="transmembrane region" description="Helical" evidence="2">
    <location>
        <begin position="21"/>
        <end position="42"/>
    </location>
</feature>
<comment type="caution">
    <text evidence="4">The sequence shown here is derived from an EMBL/GenBank/DDBJ whole genome shotgun (WGS) entry which is preliminary data.</text>
</comment>
<feature type="region of interest" description="Disordered" evidence="1">
    <location>
        <begin position="175"/>
        <end position="217"/>
    </location>
</feature>
<dbReference type="Proteomes" id="UP001208570">
    <property type="component" value="Unassembled WGS sequence"/>
</dbReference>
<name>A0AAD9MVR4_9ANNE</name>
<keyword evidence="2" id="KW-0812">Transmembrane</keyword>
<evidence type="ECO:0000259" key="3">
    <source>
        <dbReference type="Pfam" id="PF22954"/>
    </source>
</evidence>
<gene>
    <name evidence="4" type="ORF">LSH36_563g01085</name>
</gene>
<keyword evidence="2" id="KW-0472">Membrane</keyword>
<feature type="transmembrane region" description="Helical" evidence="2">
    <location>
        <begin position="88"/>
        <end position="108"/>
    </location>
</feature>
<dbReference type="InterPro" id="IPR054291">
    <property type="entry name" value="DUF7027"/>
</dbReference>
<dbReference type="AlphaFoldDB" id="A0AAD9MVR4"/>
<evidence type="ECO:0000256" key="2">
    <source>
        <dbReference type="SAM" id="Phobius"/>
    </source>
</evidence>
<evidence type="ECO:0000256" key="1">
    <source>
        <dbReference type="SAM" id="MobiDB-lite"/>
    </source>
</evidence>
<reference evidence="4" key="1">
    <citation type="journal article" date="2023" name="Mol. Biol. Evol.">
        <title>Third-Generation Sequencing Reveals the Adaptive Role of the Epigenome in Three Deep-Sea Polychaetes.</title>
        <authorList>
            <person name="Perez M."/>
            <person name="Aroh O."/>
            <person name="Sun Y."/>
            <person name="Lan Y."/>
            <person name="Juniper S.K."/>
            <person name="Young C.R."/>
            <person name="Angers B."/>
            <person name="Qian P.Y."/>
        </authorList>
    </citation>
    <scope>NUCLEOTIDE SEQUENCE</scope>
    <source>
        <strain evidence="4">P08H-3</strain>
    </source>
</reference>
<protein>
    <recommendedName>
        <fullName evidence="3">DUF7027 domain-containing protein</fullName>
    </recommendedName>
</protein>
<dbReference type="PANTHER" id="PTHR36694:SF11">
    <property type="entry name" value="LP21121P-RELATED"/>
    <property type="match status" value="1"/>
</dbReference>
<dbReference type="PANTHER" id="PTHR36694">
    <property type="entry name" value="PASIFLORA 1, ISOFORM A-RELATED"/>
    <property type="match status" value="1"/>
</dbReference>
<evidence type="ECO:0000313" key="4">
    <source>
        <dbReference type="EMBL" id="KAK2147220.1"/>
    </source>
</evidence>
<sequence>MNALRSHLFCCSPRIGSIYAGFYSLISSAIFLGLLFMRFVGIQLNPVESTKDQVVLSTTLAVFIVFMVSSSFLIVMAFKNRKNYFRPWLACAAVAVVVGTAMLVWHIITERRDIGKVEHWEIIIIAYHSCNVVIILSYLKRLTLIYPQNEEEASGERIDASYTTADVIPFQDISNRVSGQVPPPYAKKPPPYSTVVTDRDFDDDDDDDDDGDVSRNHQNVSLGYCSRFSPQMVFIQTISGRVPLGIPPPAYDDIFTSDYVMMTSRNSAADISQADRVQANMAQADDMTQGGMSQVDVAQPDDMTQGGMSQLDIAQADDMIEGGISQVDITPTNMSQADDMTQGDMSQVNIVQVNDMREGGMSQVDIAQANMPQAYDMTQCSMSQVDIAQVDMTQAGLTHADVRRVEATQIDTTLEANMTQTHKTGADVTCGDMTDSDMTQDDSPQDGVIQANKTYADVAQLDVALIGVTLQPITTEPDIAETDMREADMRLANIHVYQSSQLTLQRRENMNELDRRMRIIRESCPRINLVKMLLNAGVLEQSNV</sequence>
<dbReference type="SUPFAM" id="SSF141571">
    <property type="entry name" value="Pentapeptide repeat-like"/>
    <property type="match status" value="1"/>
</dbReference>
<dbReference type="Pfam" id="PF22954">
    <property type="entry name" value="DUF7027"/>
    <property type="match status" value="1"/>
</dbReference>
<feature type="domain" description="DUF7027" evidence="3">
    <location>
        <begin position="28"/>
        <end position="112"/>
    </location>
</feature>
<dbReference type="Gene3D" id="2.160.20.80">
    <property type="entry name" value="E3 ubiquitin-protein ligase SopA"/>
    <property type="match status" value="1"/>
</dbReference>
<keyword evidence="2" id="KW-1133">Transmembrane helix</keyword>
<accession>A0AAD9MVR4</accession>
<feature type="compositionally biased region" description="Acidic residues" evidence="1">
    <location>
        <begin position="200"/>
        <end position="211"/>
    </location>
</feature>
<dbReference type="EMBL" id="JAODUP010000563">
    <property type="protein sequence ID" value="KAK2147220.1"/>
    <property type="molecule type" value="Genomic_DNA"/>
</dbReference>